<protein>
    <submittedName>
        <fullName evidence="1">Uncharacterized protein</fullName>
    </submittedName>
</protein>
<sequence length="227" mass="26064">MRRLSGTKWQEVESKQPRIEGFKTILPMLFQEKEVGLFSEEFMAQLHVHSSQLIKVIQAKGGITWNKTTDIMNILDQTEDIHVKRECILKYLIIYLGEDEKDLIREYLESQADEAVKDLEQLTMAVLVIRKEGEGPKHPPDDIGVVIKGVEVVNELTSVASACAILLCLIYALDLSYPKTLHFTFEVFQEILVQLNQHKMSPKVQSLCCELSKKSKRSKKKHCVYLF</sequence>
<reference evidence="1" key="1">
    <citation type="journal article" date="2014" name="Nat. Commun.">
        <title>The rainbow trout genome provides novel insights into evolution after whole-genome duplication in vertebrates.</title>
        <authorList>
            <person name="Berthelot C."/>
            <person name="Brunet F."/>
            <person name="Chalopin D."/>
            <person name="Juanchich A."/>
            <person name="Bernard M."/>
            <person name="Noel B."/>
            <person name="Bento P."/>
            <person name="Da Silva C."/>
            <person name="Labadie K."/>
            <person name="Alberti A."/>
            <person name="Aury J.M."/>
            <person name="Louis A."/>
            <person name="Dehais P."/>
            <person name="Bardou P."/>
            <person name="Montfort J."/>
            <person name="Klopp C."/>
            <person name="Cabau C."/>
            <person name="Gaspin C."/>
            <person name="Thorgaard G.H."/>
            <person name="Boussaha M."/>
            <person name="Quillet E."/>
            <person name="Guyomard R."/>
            <person name="Galiana D."/>
            <person name="Bobe J."/>
            <person name="Volff J.N."/>
            <person name="Genet C."/>
            <person name="Wincker P."/>
            <person name="Jaillon O."/>
            <person name="Roest Crollius H."/>
            <person name="Guiguen Y."/>
        </authorList>
    </citation>
    <scope>NUCLEOTIDE SEQUENCE [LARGE SCALE GENOMIC DNA]</scope>
</reference>
<dbReference type="AlphaFoldDB" id="A0A060VYD1"/>
<reference evidence="1" key="2">
    <citation type="submission" date="2014-03" db="EMBL/GenBank/DDBJ databases">
        <authorList>
            <person name="Genoscope - CEA"/>
        </authorList>
    </citation>
    <scope>NUCLEOTIDE SEQUENCE</scope>
</reference>
<dbReference type="PANTHER" id="PTHR31025">
    <property type="entry name" value="SI:CH211-196P9.1-RELATED"/>
    <property type="match status" value="1"/>
</dbReference>
<organism evidence="1 2">
    <name type="scientific">Oncorhynchus mykiss</name>
    <name type="common">Rainbow trout</name>
    <name type="synonym">Salmo gairdneri</name>
    <dbReference type="NCBI Taxonomy" id="8022"/>
    <lineage>
        <taxon>Eukaryota</taxon>
        <taxon>Metazoa</taxon>
        <taxon>Chordata</taxon>
        <taxon>Craniata</taxon>
        <taxon>Vertebrata</taxon>
        <taxon>Euteleostomi</taxon>
        <taxon>Actinopterygii</taxon>
        <taxon>Neopterygii</taxon>
        <taxon>Teleostei</taxon>
        <taxon>Protacanthopterygii</taxon>
        <taxon>Salmoniformes</taxon>
        <taxon>Salmonidae</taxon>
        <taxon>Salmoninae</taxon>
        <taxon>Oncorhynchus</taxon>
    </lineage>
</organism>
<dbReference type="PANTHER" id="PTHR31025:SF27">
    <property type="entry name" value="SI:CH211-193K19.2-RELATED"/>
    <property type="match status" value="1"/>
</dbReference>
<proteinExistence type="predicted"/>
<accession>A0A060VYD1</accession>
<evidence type="ECO:0000313" key="2">
    <source>
        <dbReference type="Proteomes" id="UP000193380"/>
    </source>
</evidence>
<gene>
    <name evidence="1" type="ORF">GSONMT00076801001</name>
</gene>
<dbReference type="Proteomes" id="UP000193380">
    <property type="component" value="Unassembled WGS sequence"/>
</dbReference>
<dbReference type="PaxDb" id="8022-A0A060VYD1"/>
<dbReference type="EMBL" id="FR904295">
    <property type="protein sequence ID" value="CDQ58014.1"/>
    <property type="molecule type" value="Genomic_DNA"/>
</dbReference>
<evidence type="ECO:0000313" key="1">
    <source>
        <dbReference type="EMBL" id="CDQ58014.1"/>
    </source>
</evidence>
<name>A0A060VYD1_ONCMY</name>